<reference evidence="2 3" key="1">
    <citation type="submission" date="2013-01" db="EMBL/GenBank/DDBJ databases">
        <authorList>
            <person name="Harkins D.M."/>
            <person name="Durkin A.S."/>
            <person name="Brinkac L.M."/>
            <person name="Haft D.H."/>
            <person name="Selengut J.D."/>
            <person name="Sanka R."/>
            <person name="DePew J."/>
            <person name="Purushe J."/>
            <person name="Tulsiani S.M."/>
            <person name="Graham G.C."/>
            <person name="Burns M.-A."/>
            <person name="Dohnt M.F."/>
            <person name="Smythe L.D."/>
            <person name="McKay D.B."/>
            <person name="Craig S.B."/>
            <person name="Vinetz J.M."/>
            <person name="Sutton G.G."/>
            <person name="Nierman W.C."/>
            <person name="Fouts D.E."/>
        </authorList>
    </citation>
    <scope>NUCLEOTIDE SEQUENCE [LARGE SCALE GENOMIC DNA]</scope>
    <source>
        <strain evidence="2 3">LT2116</strain>
    </source>
</reference>
<feature type="transmembrane region" description="Helical" evidence="1">
    <location>
        <begin position="12"/>
        <end position="29"/>
    </location>
</feature>
<dbReference type="Pfam" id="PF14903">
    <property type="entry name" value="WG_beta_rep"/>
    <property type="match status" value="1"/>
</dbReference>
<keyword evidence="1" id="KW-0472">Membrane</keyword>
<dbReference type="EMBL" id="AHOR02000048">
    <property type="protein sequence ID" value="EMF80664.1"/>
    <property type="molecule type" value="Genomic_DNA"/>
</dbReference>
<name>M3G3Z4_9LEPT</name>
<evidence type="ECO:0000313" key="2">
    <source>
        <dbReference type="EMBL" id="EMF80664.1"/>
    </source>
</evidence>
<gene>
    <name evidence="2" type="ORF">LEP1GSC188_3703</name>
</gene>
<sequence length="95" mass="10707">MTFEIQFSWRTVLLSYFIFFACISTLVVHPCSTEFKIDTIEKNGVSSIHLTPTNPNVSVIQPQFDRVGEFSNGLAPVLVGKKWGYIDFTKCSLSL</sequence>
<evidence type="ECO:0000313" key="3">
    <source>
        <dbReference type="Proteomes" id="UP000011770"/>
    </source>
</evidence>
<dbReference type="AlphaFoldDB" id="M3G3Z4"/>
<proteinExistence type="predicted"/>
<evidence type="ECO:0000256" key="1">
    <source>
        <dbReference type="SAM" id="Phobius"/>
    </source>
</evidence>
<keyword evidence="1" id="KW-0812">Transmembrane</keyword>
<organism evidence="2 3">
    <name type="scientific">Leptospira weilii serovar Topaz str. LT2116</name>
    <dbReference type="NCBI Taxonomy" id="1088540"/>
    <lineage>
        <taxon>Bacteria</taxon>
        <taxon>Pseudomonadati</taxon>
        <taxon>Spirochaetota</taxon>
        <taxon>Spirochaetia</taxon>
        <taxon>Leptospirales</taxon>
        <taxon>Leptospiraceae</taxon>
        <taxon>Leptospira</taxon>
    </lineage>
</organism>
<keyword evidence="1" id="KW-1133">Transmembrane helix</keyword>
<accession>M3G3Z4</accession>
<dbReference type="Proteomes" id="UP000011770">
    <property type="component" value="Unassembled WGS sequence"/>
</dbReference>
<dbReference type="InterPro" id="IPR032774">
    <property type="entry name" value="WG_beta_rep"/>
</dbReference>
<protein>
    <submittedName>
        <fullName evidence="2">Uncharacterized protein</fullName>
    </submittedName>
</protein>
<comment type="caution">
    <text evidence="2">The sequence shown here is derived from an EMBL/GenBank/DDBJ whole genome shotgun (WGS) entry which is preliminary data.</text>
</comment>